<dbReference type="PROSITE" id="PS50928">
    <property type="entry name" value="ABC_TM1"/>
    <property type="match status" value="1"/>
</dbReference>
<evidence type="ECO:0000256" key="2">
    <source>
        <dbReference type="ARBA" id="ARBA00022448"/>
    </source>
</evidence>
<feature type="compositionally biased region" description="Basic and acidic residues" evidence="7">
    <location>
        <begin position="1"/>
        <end position="17"/>
    </location>
</feature>
<reference evidence="9 10" key="1">
    <citation type="submission" date="2022-06" db="EMBL/GenBank/DDBJ databases">
        <title>Draft genome sequence of type strain Streptomyces rubrisoli DSM 42083.</title>
        <authorList>
            <person name="Duangmal K."/>
            <person name="Klaysubun C."/>
        </authorList>
    </citation>
    <scope>NUCLEOTIDE SEQUENCE [LARGE SCALE GENOMIC DNA]</scope>
    <source>
        <strain evidence="9 10">DSM 42083</strain>
    </source>
</reference>
<evidence type="ECO:0000256" key="5">
    <source>
        <dbReference type="ARBA" id="ARBA00023136"/>
    </source>
</evidence>
<evidence type="ECO:0000256" key="3">
    <source>
        <dbReference type="ARBA" id="ARBA00022692"/>
    </source>
</evidence>
<dbReference type="PANTHER" id="PTHR30177">
    <property type="entry name" value="GLYCINE BETAINE/L-PROLINE TRANSPORT SYSTEM PERMEASE PROTEIN PROW"/>
    <property type="match status" value="1"/>
</dbReference>
<comment type="subcellular location">
    <subcellularLocation>
        <location evidence="6">Cell membrane</location>
        <topology evidence="6">Multi-pass membrane protein</topology>
    </subcellularLocation>
    <subcellularLocation>
        <location evidence="1">Membrane</location>
        <topology evidence="1">Multi-pass membrane protein</topology>
    </subcellularLocation>
</comment>
<comment type="caution">
    <text evidence="9">The sequence shown here is derived from an EMBL/GenBank/DDBJ whole genome shotgun (WGS) entry which is preliminary data.</text>
</comment>
<dbReference type="CDD" id="cd06261">
    <property type="entry name" value="TM_PBP2"/>
    <property type="match status" value="1"/>
</dbReference>
<evidence type="ECO:0000313" key="9">
    <source>
        <dbReference type="EMBL" id="MCQ4042487.1"/>
    </source>
</evidence>
<feature type="region of interest" description="Disordered" evidence="7">
    <location>
        <begin position="1"/>
        <end position="34"/>
    </location>
</feature>
<dbReference type="InterPro" id="IPR051204">
    <property type="entry name" value="ABC_transp_perm/SBD"/>
</dbReference>
<evidence type="ECO:0000256" key="1">
    <source>
        <dbReference type="ARBA" id="ARBA00004141"/>
    </source>
</evidence>
<dbReference type="InterPro" id="IPR000515">
    <property type="entry name" value="MetI-like"/>
</dbReference>
<name>A0ABT1PAU3_9ACTN</name>
<feature type="transmembrane region" description="Helical" evidence="6">
    <location>
        <begin position="88"/>
        <end position="107"/>
    </location>
</feature>
<proteinExistence type="inferred from homology"/>
<keyword evidence="4 6" id="KW-1133">Transmembrane helix</keyword>
<evidence type="ECO:0000256" key="6">
    <source>
        <dbReference type="RuleBase" id="RU363032"/>
    </source>
</evidence>
<dbReference type="RefSeq" id="WP_255926697.1">
    <property type="nucleotide sequence ID" value="NZ_JANFNH010000007.1"/>
</dbReference>
<comment type="similarity">
    <text evidence="6">Belongs to the binding-protein-dependent transport system permease family.</text>
</comment>
<keyword evidence="10" id="KW-1185">Reference proteome</keyword>
<evidence type="ECO:0000259" key="8">
    <source>
        <dbReference type="PROSITE" id="PS50928"/>
    </source>
</evidence>
<keyword evidence="3 6" id="KW-0812">Transmembrane</keyword>
<feature type="domain" description="ABC transmembrane type-1" evidence="8">
    <location>
        <begin position="82"/>
        <end position="263"/>
    </location>
</feature>
<dbReference type="Gene3D" id="1.10.3720.10">
    <property type="entry name" value="MetI-like"/>
    <property type="match status" value="1"/>
</dbReference>
<dbReference type="SUPFAM" id="SSF161098">
    <property type="entry name" value="MetI-like"/>
    <property type="match status" value="1"/>
</dbReference>
<organism evidence="9 10">
    <name type="scientific">Streptantibioticus rubrisoli</name>
    <dbReference type="NCBI Taxonomy" id="1387313"/>
    <lineage>
        <taxon>Bacteria</taxon>
        <taxon>Bacillati</taxon>
        <taxon>Actinomycetota</taxon>
        <taxon>Actinomycetes</taxon>
        <taxon>Kitasatosporales</taxon>
        <taxon>Streptomycetaceae</taxon>
        <taxon>Streptantibioticus</taxon>
    </lineage>
</organism>
<evidence type="ECO:0000256" key="4">
    <source>
        <dbReference type="ARBA" id="ARBA00022989"/>
    </source>
</evidence>
<feature type="transmembrane region" description="Helical" evidence="6">
    <location>
        <begin position="211"/>
        <end position="232"/>
    </location>
</feature>
<dbReference type="InterPro" id="IPR035906">
    <property type="entry name" value="MetI-like_sf"/>
</dbReference>
<keyword evidence="5 6" id="KW-0472">Membrane</keyword>
<keyword evidence="2 6" id="KW-0813">Transport</keyword>
<dbReference type="Pfam" id="PF00528">
    <property type="entry name" value="BPD_transp_1"/>
    <property type="match status" value="1"/>
</dbReference>
<evidence type="ECO:0000313" key="10">
    <source>
        <dbReference type="Proteomes" id="UP001206206"/>
    </source>
</evidence>
<dbReference type="EMBL" id="JANFNH010000007">
    <property type="protein sequence ID" value="MCQ4042487.1"/>
    <property type="molecule type" value="Genomic_DNA"/>
</dbReference>
<dbReference type="PANTHER" id="PTHR30177:SF4">
    <property type="entry name" value="OSMOPROTECTANT IMPORT PERMEASE PROTEIN OSMW"/>
    <property type="match status" value="1"/>
</dbReference>
<feature type="transmembrane region" description="Helical" evidence="6">
    <location>
        <begin position="244"/>
        <end position="266"/>
    </location>
</feature>
<protein>
    <submittedName>
        <fullName evidence="9">ABC transporter permease</fullName>
    </submittedName>
</protein>
<feature type="transmembrane region" description="Helical" evidence="6">
    <location>
        <begin position="134"/>
        <end position="159"/>
    </location>
</feature>
<sequence>MTGGPEKYERLAERQDPAGEPEQPLASALPGTPGRRVSTRRLVLTPVVIALALAATYLWISNVRLDSIERNSLSGGAVGQALWQQVKLVAYSTFFVLVIAIPLGIALTRRRLRAAAPLATAVANLGQSIPSIGLLALLTFWLGIGPHTALVGMVAYAVLPVLSNTMSGLRAIDPSLVDAARGIGMSGWGVLRKVELPLAVPLILAGVRNALVLNVGTGTLAGFVSGGGLGTIITNGIVTQRTRVLIVGSVLAVALALLVDWLAALAELRMTPHGLEAG</sequence>
<accession>A0ABT1PAU3</accession>
<dbReference type="Proteomes" id="UP001206206">
    <property type="component" value="Unassembled WGS sequence"/>
</dbReference>
<evidence type="ECO:0000256" key="7">
    <source>
        <dbReference type="SAM" id="MobiDB-lite"/>
    </source>
</evidence>
<feature type="transmembrane region" description="Helical" evidence="6">
    <location>
        <begin position="42"/>
        <end position="60"/>
    </location>
</feature>
<gene>
    <name evidence="9" type="ORF">NON19_10685</name>
</gene>